<dbReference type="AlphaFoldDB" id="A0A1M5XWJ4"/>
<dbReference type="STRING" id="1121316.SAMN02745207_03998"/>
<protein>
    <recommendedName>
        <fullName evidence="1">Protein YjdM C-terminal domain-containing protein</fullName>
    </recommendedName>
</protein>
<evidence type="ECO:0000313" key="2">
    <source>
        <dbReference type="EMBL" id="SHI04205.1"/>
    </source>
</evidence>
<gene>
    <name evidence="2" type="ORF">SAMN02745207_03998</name>
</gene>
<evidence type="ECO:0000313" key="3">
    <source>
        <dbReference type="Proteomes" id="UP000184447"/>
    </source>
</evidence>
<feature type="domain" description="Protein YjdM C-terminal" evidence="1">
    <location>
        <begin position="39"/>
        <end position="71"/>
    </location>
</feature>
<dbReference type="SUPFAM" id="SSF82057">
    <property type="entry name" value="Prokaryotic SH3-related domain"/>
    <property type="match status" value="1"/>
</dbReference>
<name>A0A1M5XWJ4_9CLOT</name>
<evidence type="ECO:0000259" key="1">
    <source>
        <dbReference type="Pfam" id="PF03831"/>
    </source>
</evidence>
<reference evidence="2 3" key="1">
    <citation type="submission" date="2016-11" db="EMBL/GenBank/DDBJ databases">
        <authorList>
            <person name="Jaros S."/>
            <person name="Januszkiewicz K."/>
            <person name="Wedrychowicz H."/>
        </authorList>
    </citation>
    <scope>NUCLEOTIDE SEQUENCE [LARGE SCALE GENOMIC DNA]</scope>
    <source>
        <strain evidence="2 3">DSM 8605</strain>
    </source>
</reference>
<dbReference type="Proteomes" id="UP000184447">
    <property type="component" value="Unassembled WGS sequence"/>
</dbReference>
<accession>A0A1M5XWJ4</accession>
<dbReference type="EMBL" id="FQXM01000039">
    <property type="protein sequence ID" value="SHI04205.1"/>
    <property type="molecule type" value="Genomic_DNA"/>
</dbReference>
<dbReference type="Pfam" id="PF03831">
    <property type="entry name" value="YjdM"/>
    <property type="match status" value="1"/>
</dbReference>
<dbReference type="InterPro" id="IPR013988">
    <property type="entry name" value="YjdM_C"/>
</dbReference>
<organism evidence="2 3">
    <name type="scientific">Clostridium grantii DSM 8605</name>
    <dbReference type="NCBI Taxonomy" id="1121316"/>
    <lineage>
        <taxon>Bacteria</taxon>
        <taxon>Bacillati</taxon>
        <taxon>Bacillota</taxon>
        <taxon>Clostridia</taxon>
        <taxon>Eubacteriales</taxon>
        <taxon>Clostridiaceae</taxon>
        <taxon>Clostridium</taxon>
    </lineage>
</organism>
<sequence>MNGLKLMCNKLKASSSDELALLLPRARYNSGRLFLYLCKNKILMVDGDYNIDCKIDGFGAMKLKSEFVKKV</sequence>
<proteinExistence type="predicted"/>
<keyword evidence="3" id="KW-1185">Reference proteome</keyword>
<dbReference type="Gene3D" id="2.30.30.40">
    <property type="entry name" value="SH3 Domains"/>
    <property type="match status" value="1"/>
</dbReference>